<dbReference type="EMBL" id="BQKE01000001">
    <property type="protein sequence ID" value="GJM61633.1"/>
    <property type="molecule type" value="Genomic_DNA"/>
</dbReference>
<keyword evidence="3" id="KW-0732">Signal</keyword>
<feature type="domain" description="Bacterial surface antigen (D15)" evidence="6">
    <location>
        <begin position="567"/>
        <end position="788"/>
    </location>
</feature>
<gene>
    <name evidence="8" type="ORF">PEDI_21850</name>
</gene>
<keyword evidence="4" id="KW-0472">Membrane</keyword>
<accession>A0AAN5AM90</accession>
<name>A0AAN5AM90_9BACT</name>
<organism evidence="8 9">
    <name type="scientific">Persicobacter diffluens</name>
    <dbReference type="NCBI Taxonomy" id="981"/>
    <lineage>
        <taxon>Bacteria</taxon>
        <taxon>Pseudomonadati</taxon>
        <taxon>Bacteroidota</taxon>
        <taxon>Cytophagia</taxon>
        <taxon>Cytophagales</taxon>
        <taxon>Persicobacteraceae</taxon>
        <taxon>Persicobacter</taxon>
    </lineage>
</organism>
<dbReference type="Gene3D" id="3.10.20.310">
    <property type="entry name" value="membrane protein fhac"/>
    <property type="match status" value="1"/>
</dbReference>
<dbReference type="Pfam" id="PF01103">
    <property type="entry name" value="Omp85"/>
    <property type="match status" value="1"/>
</dbReference>
<dbReference type="Proteomes" id="UP001310022">
    <property type="component" value="Unassembled WGS sequence"/>
</dbReference>
<keyword evidence="9" id="KW-1185">Reference proteome</keyword>
<protein>
    <submittedName>
        <fullName evidence="8">Membrane protein</fullName>
    </submittedName>
</protein>
<dbReference type="InterPro" id="IPR010827">
    <property type="entry name" value="BamA/TamA_POTRA"/>
</dbReference>
<comment type="subcellular location">
    <subcellularLocation>
        <location evidence="1">Membrane</location>
    </subcellularLocation>
</comment>
<dbReference type="Gene3D" id="2.40.160.50">
    <property type="entry name" value="membrane protein fhac: a member of the omp85/tpsb transporter family"/>
    <property type="match status" value="1"/>
</dbReference>
<keyword evidence="5" id="KW-0998">Cell outer membrane</keyword>
<evidence type="ECO:0000259" key="7">
    <source>
        <dbReference type="Pfam" id="PF07244"/>
    </source>
</evidence>
<comment type="caution">
    <text evidence="8">The sequence shown here is derived from an EMBL/GenBank/DDBJ whole genome shotgun (WGS) entry which is preliminary data.</text>
</comment>
<evidence type="ECO:0000259" key="6">
    <source>
        <dbReference type="Pfam" id="PF01103"/>
    </source>
</evidence>
<evidence type="ECO:0000256" key="1">
    <source>
        <dbReference type="ARBA" id="ARBA00004370"/>
    </source>
</evidence>
<evidence type="ECO:0000313" key="8">
    <source>
        <dbReference type="EMBL" id="GJM61633.1"/>
    </source>
</evidence>
<sequence>MRKHFYIYLIAISLLPLLISGCTTTRFLKDGQYVLNRHQVKGNSAIKEEELLKWTKAKPNSRTLFLPVNYYVSMYQHGLGRYDSAKYQQELLAVEAKYDRKLKQYPVDSRKYNKLLEKKRSKVEKKETKIKEGNFWMRNGEPLAIFDSAKVEASAASMEALYRARGYFSSTVNYEVGYFEKLARVTYRVKESNPHLMDTASLTTTDEDIYHILLADLPNSLLKKGMVYSQNTLSKERDRIDALMKDEGYYEFSKEYVSFKVDTLNHPGFFSVETIISNPTDENVHQLFTLDSVTFTTDASVSGLEKARTEQEVSGIVFSSEDHKMSEKVLSRRVFIRPGEPYSKTKTLQTQRQLANLDMFRFVNVNYDTTGGKMVAHIFTSPLEKYQTSYEAGLNVTQGIPGPIFNLGVKNRNTFRGLEILELSGGYAMEGVQTLNSEGISRIDVSQQWRANLSLTFPQFLFPLSEKKRLELGQLNPKTKLTLGYGTIDRPDYFKSNVNTTFDYIWRSKKGHQYIFTPFEGAYINSRLSEQFRKDLEELARQGNNLINSYLPSVVTAMSFRGIFNFNRDLQNPDRGAYLQVFAESGGAIIGDLLQSVYERNNLQSYRYFKYSFDFRKYVTLNDSKTARFAYRLNYGMAIAYGKNKQLPSERYFFAGGSSSNRGWVPRRLGPGYFVAPAGTNYDQPGEMIIETNFEYRQKLFGFFEGALFVDVGNVWTLGFNQGGESGIEDGPPVDGTELPPENDRNIAGKFEFESFLGQLGVTVGAGLRLDFDFMLIRFDVGVRAFDPARPDGKYFVLPDLRWSDFRLAVNPASQVLLNIGIGYPF</sequence>
<dbReference type="RefSeq" id="WP_338237136.1">
    <property type="nucleotide sequence ID" value="NZ_BQKE01000001.1"/>
</dbReference>
<dbReference type="PROSITE" id="PS51257">
    <property type="entry name" value="PROKAR_LIPOPROTEIN"/>
    <property type="match status" value="1"/>
</dbReference>
<dbReference type="GO" id="GO:0019867">
    <property type="term" value="C:outer membrane"/>
    <property type="evidence" value="ECO:0007669"/>
    <property type="project" value="InterPro"/>
</dbReference>
<keyword evidence="2" id="KW-0812">Transmembrane</keyword>
<dbReference type="PANTHER" id="PTHR12815">
    <property type="entry name" value="SORTING AND ASSEMBLY MACHINERY SAMM50 PROTEIN FAMILY MEMBER"/>
    <property type="match status" value="1"/>
</dbReference>
<evidence type="ECO:0000256" key="2">
    <source>
        <dbReference type="ARBA" id="ARBA00022692"/>
    </source>
</evidence>
<evidence type="ECO:0000313" key="9">
    <source>
        <dbReference type="Proteomes" id="UP001310022"/>
    </source>
</evidence>
<dbReference type="AlphaFoldDB" id="A0AAN5AM90"/>
<dbReference type="InterPro" id="IPR000184">
    <property type="entry name" value="Bac_surfAg_D15"/>
</dbReference>
<dbReference type="InterPro" id="IPR039910">
    <property type="entry name" value="D15-like"/>
</dbReference>
<dbReference type="Pfam" id="PF07244">
    <property type="entry name" value="POTRA"/>
    <property type="match status" value="1"/>
</dbReference>
<evidence type="ECO:0000256" key="4">
    <source>
        <dbReference type="ARBA" id="ARBA00023136"/>
    </source>
</evidence>
<evidence type="ECO:0000256" key="5">
    <source>
        <dbReference type="ARBA" id="ARBA00023237"/>
    </source>
</evidence>
<feature type="domain" description="POTRA" evidence="7">
    <location>
        <begin position="125"/>
        <end position="191"/>
    </location>
</feature>
<proteinExistence type="predicted"/>
<dbReference type="PANTHER" id="PTHR12815:SF47">
    <property type="entry name" value="TRANSLOCATION AND ASSEMBLY MODULE SUBUNIT TAMA"/>
    <property type="match status" value="1"/>
</dbReference>
<reference evidence="8 9" key="1">
    <citation type="submission" date="2021-12" db="EMBL/GenBank/DDBJ databases">
        <title>Genome sequencing of bacteria with rrn-lacking chromosome and rrn-plasmid.</title>
        <authorList>
            <person name="Anda M."/>
            <person name="Iwasaki W."/>
        </authorList>
    </citation>
    <scope>NUCLEOTIDE SEQUENCE [LARGE SCALE GENOMIC DNA]</scope>
    <source>
        <strain evidence="8 9">NBRC 15940</strain>
    </source>
</reference>
<evidence type="ECO:0000256" key="3">
    <source>
        <dbReference type="ARBA" id="ARBA00022729"/>
    </source>
</evidence>